<evidence type="ECO:0000256" key="1">
    <source>
        <dbReference type="SAM" id="MobiDB-lite"/>
    </source>
</evidence>
<dbReference type="EMBL" id="LT934124">
    <property type="protein sequence ID" value="VAI89265.1"/>
    <property type="molecule type" value="Genomic_DNA"/>
</dbReference>
<dbReference type="OMA" id="HNTSEMA"/>
<dbReference type="AlphaFoldDB" id="A0A9R1C1S8"/>
<dbReference type="InterPro" id="IPR000313">
    <property type="entry name" value="PWWP_dom"/>
</dbReference>
<dbReference type="SUPFAM" id="SSF63748">
    <property type="entry name" value="Tudor/PWWP/MBT"/>
    <property type="match status" value="1"/>
</dbReference>
<dbReference type="SMART" id="SM00293">
    <property type="entry name" value="PWWP"/>
    <property type="match status" value="1"/>
</dbReference>
<sequence>MDPAAKRVAPGSKWTRDPQLGDLVLAKVKGYPYWPAKVCRPEDWKLQPSPRKFFVVFFGAKDIAHVALQYLLPFTEEVKSDLVNQAREKRFPVRHAKGLEEALVEILEAYDELAKSSEIANGLLPDQSLDPVGKPTEPLVKTRDGGGTPKLEQLPKSSESANGLLPDPTLGLIEKPTESLVKTRDDGGTPKLAQLPKSSETANVLFPDQIPDPIEKHTEPLVKRPADGGTLKLEQTDDFQKRYSSLNRRKKRVPFAAIEERNLEDPYGIPKCIAALEGLPELQMEDILKAADLFMDNKGNREVFLSFSSSALRLGWLRRKIHNTSEMAG</sequence>
<proteinExistence type="predicted"/>
<organism evidence="3 4">
    <name type="scientific">Triticum turgidum subsp. durum</name>
    <name type="common">Durum wheat</name>
    <name type="synonym">Triticum durum</name>
    <dbReference type="NCBI Taxonomy" id="4567"/>
    <lineage>
        <taxon>Eukaryota</taxon>
        <taxon>Viridiplantae</taxon>
        <taxon>Streptophyta</taxon>
        <taxon>Embryophyta</taxon>
        <taxon>Tracheophyta</taxon>
        <taxon>Spermatophyta</taxon>
        <taxon>Magnoliopsida</taxon>
        <taxon>Liliopsida</taxon>
        <taxon>Poales</taxon>
        <taxon>Poaceae</taxon>
        <taxon>BOP clade</taxon>
        <taxon>Pooideae</taxon>
        <taxon>Triticodae</taxon>
        <taxon>Triticeae</taxon>
        <taxon>Triticinae</taxon>
        <taxon>Triticum</taxon>
    </lineage>
</organism>
<dbReference type="PANTHER" id="PTHR12550">
    <property type="entry name" value="HEPATOMA-DERIVED GROWTH FACTOR-RELATED"/>
    <property type="match status" value="1"/>
</dbReference>
<evidence type="ECO:0000313" key="3">
    <source>
        <dbReference type="EMBL" id="VAI89265.1"/>
    </source>
</evidence>
<dbReference type="Proteomes" id="UP000324705">
    <property type="component" value="Chromosome 7B"/>
</dbReference>
<name>A0A9R1C1S8_TRITD</name>
<evidence type="ECO:0000259" key="2">
    <source>
        <dbReference type="PROSITE" id="PS50812"/>
    </source>
</evidence>
<protein>
    <recommendedName>
        <fullName evidence="2">PWWP domain-containing protein</fullName>
    </recommendedName>
</protein>
<dbReference type="PANTHER" id="PTHR12550:SF76">
    <property type="entry name" value="PWWP DOMAIN-CONTAINING PROTEIN"/>
    <property type="match status" value="1"/>
</dbReference>
<feature type="domain" description="PWWP" evidence="2">
    <location>
        <begin position="20"/>
        <end position="77"/>
    </location>
</feature>
<dbReference type="Gramene" id="TRITD7Bv1G140560.1">
    <property type="protein sequence ID" value="TRITD7Bv1G140560.1"/>
    <property type="gene ID" value="TRITD7Bv1G140560"/>
</dbReference>
<dbReference type="PROSITE" id="PS50812">
    <property type="entry name" value="PWWP"/>
    <property type="match status" value="1"/>
</dbReference>
<dbReference type="Gene3D" id="2.30.30.140">
    <property type="match status" value="1"/>
</dbReference>
<evidence type="ECO:0000313" key="4">
    <source>
        <dbReference type="Proteomes" id="UP000324705"/>
    </source>
</evidence>
<accession>A0A9R1C1S8</accession>
<gene>
    <name evidence="3" type="ORF">TRITD_7Bv1G140560</name>
</gene>
<dbReference type="Pfam" id="PF00855">
    <property type="entry name" value="PWWP"/>
    <property type="match status" value="1"/>
</dbReference>
<feature type="region of interest" description="Disordered" evidence="1">
    <location>
        <begin position="124"/>
        <end position="171"/>
    </location>
</feature>
<reference evidence="3 4" key="1">
    <citation type="submission" date="2017-09" db="EMBL/GenBank/DDBJ databases">
        <authorList>
            <consortium name="International Durum Wheat Genome Sequencing Consortium (IDWGSC)"/>
            <person name="Milanesi L."/>
        </authorList>
    </citation>
    <scope>NUCLEOTIDE SEQUENCE [LARGE SCALE GENOMIC DNA]</scope>
    <source>
        <strain evidence="4">cv. Svevo</strain>
    </source>
</reference>
<keyword evidence="4" id="KW-1185">Reference proteome</keyword>